<keyword evidence="3" id="KW-1185">Reference proteome</keyword>
<dbReference type="GeneID" id="106665175"/>
<evidence type="ECO:0000256" key="1">
    <source>
        <dbReference type="ARBA" id="ARBA00022729"/>
    </source>
</evidence>
<dbReference type="SMART" id="SM00708">
    <property type="entry name" value="PhBP"/>
    <property type="match status" value="1"/>
</dbReference>
<name>A0A8I6SLP2_CIMLE</name>
<accession>A0A8I6SLP2</accession>
<dbReference type="OrthoDB" id="6595846at2759"/>
<protein>
    <recommendedName>
        <fullName evidence="4">Odorant binding protein</fullName>
    </recommendedName>
</protein>
<reference evidence="2" key="1">
    <citation type="submission" date="2022-01" db="UniProtKB">
        <authorList>
            <consortium name="EnsemblMetazoa"/>
        </authorList>
    </citation>
    <scope>IDENTIFICATION</scope>
</reference>
<dbReference type="GO" id="GO:0005549">
    <property type="term" value="F:odorant binding"/>
    <property type="evidence" value="ECO:0007669"/>
    <property type="project" value="InterPro"/>
</dbReference>
<dbReference type="GO" id="GO:0005615">
    <property type="term" value="C:extracellular space"/>
    <property type="evidence" value="ECO:0007669"/>
    <property type="project" value="TreeGrafter"/>
</dbReference>
<evidence type="ECO:0000313" key="3">
    <source>
        <dbReference type="Proteomes" id="UP000494040"/>
    </source>
</evidence>
<dbReference type="Gene3D" id="1.10.238.20">
    <property type="entry name" value="Pheromone/general odorant binding protein domain"/>
    <property type="match status" value="1"/>
</dbReference>
<proteinExistence type="predicted"/>
<dbReference type="GO" id="GO:0007608">
    <property type="term" value="P:sensory perception of smell"/>
    <property type="evidence" value="ECO:0007669"/>
    <property type="project" value="TreeGrafter"/>
</dbReference>
<dbReference type="KEGG" id="clec:106665175"/>
<evidence type="ECO:0000313" key="2">
    <source>
        <dbReference type="EnsemblMetazoa" id="XP_024084565.1"/>
    </source>
</evidence>
<dbReference type="CDD" id="cd23992">
    <property type="entry name" value="PBP_GOBP"/>
    <property type="match status" value="1"/>
</dbReference>
<organism evidence="2 3">
    <name type="scientific">Cimex lectularius</name>
    <name type="common">Bed bug</name>
    <name type="synonym">Acanthia lectularia</name>
    <dbReference type="NCBI Taxonomy" id="79782"/>
    <lineage>
        <taxon>Eukaryota</taxon>
        <taxon>Metazoa</taxon>
        <taxon>Ecdysozoa</taxon>
        <taxon>Arthropoda</taxon>
        <taxon>Hexapoda</taxon>
        <taxon>Insecta</taxon>
        <taxon>Pterygota</taxon>
        <taxon>Neoptera</taxon>
        <taxon>Paraneoptera</taxon>
        <taxon>Hemiptera</taxon>
        <taxon>Heteroptera</taxon>
        <taxon>Panheteroptera</taxon>
        <taxon>Cimicomorpha</taxon>
        <taxon>Cimicidae</taxon>
        <taxon>Cimex</taxon>
    </lineage>
</organism>
<evidence type="ECO:0008006" key="4">
    <source>
        <dbReference type="Google" id="ProtNLM"/>
    </source>
</evidence>
<dbReference type="Pfam" id="PF01395">
    <property type="entry name" value="PBP_GOBP"/>
    <property type="match status" value="1"/>
</dbReference>
<dbReference type="PANTHER" id="PTHR11857">
    <property type="entry name" value="ODORANT BINDING PROTEIN-RELATED"/>
    <property type="match status" value="1"/>
</dbReference>
<dbReference type="PANTHER" id="PTHR11857:SF42">
    <property type="entry name" value="GENERAL ODORANT-BINDING PROTEIN 19D-RELATED"/>
    <property type="match status" value="1"/>
</dbReference>
<dbReference type="Proteomes" id="UP000494040">
    <property type="component" value="Unassembled WGS sequence"/>
</dbReference>
<dbReference type="AlphaFoldDB" id="A0A8I6SLP2"/>
<dbReference type="SUPFAM" id="SSF47565">
    <property type="entry name" value="Insect pheromone/odorant-binding proteins"/>
    <property type="match status" value="1"/>
</dbReference>
<dbReference type="RefSeq" id="XP_024084565.1">
    <property type="nucleotide sequence ID" value="XM_024228797.1"/>
</dbReference>
<dbReference type="InterPro" id="IPR006170">
    <property type="entry name" value="PBP/GOBP"/>
</dbReference>
<dbReference type="EnsemblMetazoa" id="XM_024228797.1">
    <property type="protein sequence ID" value="XP_024084565.1"/>
    <property type="gene ID" value="LOC106665175"/>
</dbReference>
<dbReference type="InterPro" id="IPR036728">
    <property type="entry name" value="PBP_GOBP_sf"/>
</dbReference>
<sequence length="145" mass="16273">MDKAVAFLYVAVATIGAISVPFSKEMAVLECKSHFAVTKNDVELIRNRRMPESQEGKCMMACVMKKMKIMNKHGQFDLPRVKKWMRNTYKGDTAKLTKATMIADECAKELMTATALDECDMAVQIMNCTKKKAKLAKKASADVRK</sequence>
<keyword evidence="1" id="KW-0732">Signal</keyword>